<evidence type="ECO:0000256" key="3">
    <source>
        <dbReference type="ARBA" id="ARBA00022692"/>
    </source>
</evidence>
<name>A0A6J1QBH3_9HYME</name>
<keyword evidence="3" id="KW-0812">Transmembrane</keyword>
<dbReference type="GO" id="GO:0098552">
    <property type="term" value="C:side of membrane"/>
    <property type="evidence" value="ECO:0007669"/>
    <property type="project" value="UniProtKB-KW"/>
</dbReference>
<evidence type="ECO:0000256" key="9">
    <source>
        <dbReference type="SAM" id="SignalP"/>
    </source>
</evidence>
<dbReference type="CDD" id="cd23590">
    <property type="entry name" value="TFP_LU_ECD_Bou"/>
    <property type="match status" value="1"/>
</dbReference>
<organism evidence="10 11">
    <name type="scientific">Temnothorax curvispinosus</name>
    <dbReference type="NCBI Taxonomy" id="300111"/>
    <lineage>
        <taxon>Eukaryota</taxon>
        <taxon>Metazoa</taxon>
        <taxon>Ecdysozoa</taxon>
        <taxon>Arthropoda</taxon>
        <taxon>Hexapoda</taxon>
        <taxon>Insecta</taxon>
        <taxon>Pterygota</taxon>
        <taxon>Neoptera</taxon>
        <taxon>Endopterygota</taxon>
        <taxon>Hymenoptera</taxon>
        <taxon>Apocrita</taxon>
        <taxon>Aculeata</taxon>
        <taxon>Formicoidea</taxon>
        <taxon>Formicidae</taxon>
        <taxon>Myrmicinae</taxon>
        <taxon>Temnothorax</taxon>
    </lineage>
</organism>
<keyword evidence="8" id="KW-0449">Lipoprotein</keyword>
<dbReference type="InterPro" id="IPR031424">
    <property type="entry name" value="QVR-like"/>
</dbReference>
<evidence type="ECO:0000256" key="8">
    <source>
        <dbReference type="ARBA" id="ARBA00023288"/>
    </source>
</evidence>
<evidence type="ECO:0000256" key="5">
    <source>
        <dbReference type="ARBA" id="ARBA00022989"/>
    </source>
</evidence>
<keyword evidence="4 9" id="KW-0732">Signal</keyword>
<dbReference type="Pfam" id="PF17064">
    <property type="entry name" value="QVR"/>
    <property type="match status" value="1"/>
</dbReference>
<dbReference type="GO" id="GO:0032222">
    <property type="term" value="P:regulation of synaptic transmission, cholinergic"/>
    <property type="evidence" value="ECO:0007669"/>
    <property type="project" value="InterPro"/>
</dbReference>
<feature type="chain" id="PRO_5026884638" evidence="9">
    <location>
        <begin position="27"/>
        <end position="196"/>
    </location>
</feature>
<gene>
    <name evidence="11" type="primary">LOC112459249</name>
</gene>
<comment type="subcellular location">
    <subcellularLocation>
        <location evidence="1">Membrane</location>
        <topology evidence="1">Lipid-anchor</topology>
        <topology evidence="1">GPI-anchor</topology>
    </subcellularLocation>
</comment>
<sequence>MAVASRCVAACAFLAVLSMLVETGYGIRCYQCNSTSTEYPFQCNEFLTSDVDLQPTSCDDVYGAQYCVKHIGRFEATALDCYQCTSADEWKCMDSELVENFLVPRNCSHVYGARYCIKSIGRYGGGIGTKRFCSSVHMGNYCDYVKQPGDKLTYRTCVFTCSEDGCNSALSFVPNAMYTWIMPASLVVVWKKLFHR</sequence>
<dbReference type="InterPro" id="IPR050975">
    <property type="entry name" value="Sleep_regulator"/>
</dbReference>
<evidence type="ECO:0000313" key="10">
    <source>
        <dbReference type="Proteomes" id="UP000504618"/>
    </source>
</evidence>
<keyword evidence="6" id="KW-0472">Membrane</keyword>
<dbReference type="OrthoDB" id="8188641at2759"/>
<evidence type="ECO:0000256" key="2">
    <source>
        <dbReference type="ARBA" id="ARBA00022622"/>
    </source>
</evidence>
<evidence type="ECO:0000256" key="6">
    <source>
        <dbReference type="ARBA" id="ARBA00023136"/>
    </source>
</evidence>
<dbReference type="Proteomes" id="UP000504618">
    <property type="component" value="Unplaced"/>
</dbReference>
<evidence type="ECO:0000256" key="1">
    <source>
        <dbReference type="ARBA" id="ARBA00004589"/>
    </source>
</evidence>
<keyword evidence="7" id="KW-0325">Glycoprotein</keyword>
<proteinExistence type="predicted"/>
<dbReference type="PANTHER" id="PTHR33562">
    <property type="entry name" value="ATILLA, ISOFORM B-RELATED-RELATED"/>
    <property type="match status" value="1"/>
</dbReference>
<dbReference type="RefSeq" id="XP_024879048.1">
    <property type="nucleotide sequence ID" value="XM_025023280.1"/>
</dbReference>
<protein>
    <submittedName>
        <fullName evidence="11">Uncharacterized protein LOC112459249 isoform X2</fullName>
    </submittedName>
</protein>
<evidence type="ECO:0000313" key="11">
    <source>
        <dbReference type="RefSeq" id="XP_024879048.1"/>
    </source>
</evidence>
<keyword evidence="5" id="KW-1133">Transmembrane helix</keyword>
<dbReference type="AlphaFoldDB" id="A0A6J1QBH3"/>
<keyword evidence="10" id="KW-1185">Reference proteome</keyword>
<dbReference type="PANTHER" id="PTHR33562:SF18">
    <property type="entry name" value="BOUDIN-RELATED"/>
    <property type="match status" value="1"/>
</dbReference>
<accession>A0A6J1QBH3</accession>
<evidence type="ECO:0000256" key="4">
    <source>
        <dbReference type="ARBA" id="ARBA00022729"/>
    </source>
</evidence>
<dbReference type="SUPFAM" id="SSF57302">
    <property type="entry name" value="Snake toxin-like"/>
    <property type="match status" value="1"/>
</dbReference>
<reference evidence="11" key="1">
    <citation type="submission" date="2025-08" db="UniProtKB">
        <authorList>
            <consortium name="RefSeq"/>
        </authorList>
    </citation>
    <scope>IDENTIFICATION</scope>
    <source>
        <tissue evidence="11">Whole body</tissue>
    </source>
</reference>
<feature type="signal peptide" evidence="9">
    <location>
        <begin position="1"/>
        <end position="26"/>
    </location>
</feature>
<dbReference type="GO" id="GO:0030431">
    <property type="term" value="P:sleep"/>
    <property type="evidence" value="ECO:0007669"/>
    <property type="project" value="InterPro"/>
</dbReference>
<dbReference type="GeneID" id="112459249"/>
<keyword evidence="2" id="KW-0336">GPI-anchor</keyword>
<dbReference type="CTD" id="31644"/>
<dbReference type="InterPro" id="IPR045860">
    <property type="entry name" value="Snake_toxin-like_sf"/>
</dbReference>
<evidence type="ECO:0000256" key="7">
    <source>
        <dbReference type="ARBA" id="ARBA00023180"/>
    </source>
</evidence>